<keyword evidence="9" id="KW-1185">Reference proteome</keyword>
<dbReference type="InterPro" id="IPR007867">
    <property type="entry name" value="GMC_OxRtase_C"/>
</dbReference>
<comment type="similarity">
    <text evidence="2">Belongs to the GMC oxidoreductase family.</text>
</comment>
<feature type="domain" description="Glucose-methanol-choline oxidoreductase N-terminal" evidence="7">
    <location>
        <begin position="254"/>
        <end position="268"/>
    </location>
</feature>
<organism evidence="8 9">
    <name type="scientific">Pseudofrankia asymbiotica</name>
    <dbReference type="NCBI Taxonomy" id="1834516"/>
    <lineage>
        <taxon>Bacteria</taxon>
        <taxon>Bacillati</taxon>
        <taxon>Actinomycetota</taxon>
        <taxon>Actinomycetes</taxon>
        <taxon>Frankiales</taxon>
        <taxon>Frankiaceae</taxon>
        <taxon>Pseudofrankia</taxon>
    </lineage>
</organism>
<dbReference type="OrthoDB" id="9785276at2"/>
<comment type="caution">
    <text evidence="8">The sequence shown here is derived from an EMBL/GenBank/DDBJ whole genome shotgun (WGS) entry which is preliminary data.</text>
</comment>
<evidence type="ECO:0000313" key="8">
    <source>
        <dbReference type="EMBL" id="ONH25247.1"/>
    </source>
</evidence>
<sequence>MATFEFILVGGGTAGCVLAARLSEDPSTRVLLLEAGAAEPSAGMADPLAWPRLAGTSVDWNYATVPQRGTDNAVISWPRGKVLGGSSGINGMMHIRGDRAGYDAWAATGASDWNYNTMLPFLKRSEASEAGDPAYRGKDGPMRVGPGPAGDPLWEACFEAATEAGHSRNDDGNGNGKTAEGTSWNDMNVVDGRRQSSADAYLGATAGRPNLTVVTKAHARRLILDGGICHGVEYRVGGETRTAFADREVILTAGAIGSPELLMLSGIGPARHLRDLGIDVRADLPGVGGNLQDHPKSQIAYTATRTVRTGRYARKPHVLLRGDPAAAPDLQMIFIDLPVHPRWVPGPEDGYSVIFSLMTPASRGTVRLASADPTRAPLIDPNYLANPADVSRMIAGLRAAREVGGAHALADLRDQELFPGPDVEPGASDTAAHAYLRRTVTSYFHPVGTCALGRGQLAVVDPELRVRGIECLRVADASVMPTLVSGNTNAAVLAIAERAAALVTGEETVPA</sequence>
<evidence type="ECO:0000256" key="6">
    <source>
        <dbReference type="SAM" id="MobiDB-lite"/>
    </source>
</evidence>
<dbReference type="Gene3D" id="3.30.560.10">
    <property type="entry name" value="Glucose Oxidase, domain 3"/>
    <property type="match status" value="1"/>
</dbReference>
<dbReference type="RefSeq" id="WP_076820416.1">
    <property type="nucleotide sequence ID" value="NZ_MOMC01000062.1"/>
</dbReference>
<dbReference type="PANTHER" id="PTHR11552">
    <property type="entry name" value="GLUCOSE-METHANOL-CHOLINE GMC OXIDOREDUCTASE"/>
    <property type="match status" value="1"/>
</dbReference>
<comment type="cofactor">
    <cofactor evidence="1 5">
        <name>FAD</name>
        <dbReference type="ChEBI" id="CHEBI:57692"/>
    </cofactor>
</comment>
<evidence type="ECO:0000256" key="4">
    <source>
        <dbReference type="ARBA" id="ARBA00022827"/>
    </source>
</evidence>
<evidence type="ECO:0000259" key="7">
    <source>
        <dbReference type="PROSITE" id="PS00624"/>
    </source>
</evidence>
<keyword evidence="3" id="KW-0285">Flavoprotein</keyword>
<evidence type="ECO:0000256" key="3">
    <source>
        <dbReference type="ARBA" id="ARBA00022630"/>
    </source>
</evidence>
<dbReference type="PIRSF" id="PIRSF000137">
    <property type="entry name" value="Alcohol_oxidase"/>
    <property type="match status" value="1"/>
</dbReference>
<dbReference type="AlphaFoldDB" id="A0A1V2I4A0"/>
<protein>
    <recommendedName>
        <fullName evidence="7">Glucose-methanol-choline oxidoreductase N-terminal domain-containing protein</fullName>
    </recommendedName>
</protein>
<accession>A0A1V2I4A0</accession>
<dbReference type="SUPFAM" id="SSF54373">
    <property type="entry name" value="FAD-linked reductases, C-terminal domain"/>
    <property type="match status" value="1"/>
</dbReference>
<keyword evidence="4 5" id="KW-0274">FAD</keyword>
<dbReference type="InterPro" id="IPR012132">
    <property type="entry name" value="GMC_OxRdtase"/>
</dbReference>
<feature type="binding site" evidence="5">
    <location>
        <position position="443"/>
    </location>
    <ligand>
        <name>substrate</name>
    </ligand>
</feature>
<dbReference type="GO" id="GO:0016614">
    <property type="term" value="F:oxidoreductase activity, acting on CH-OH group of donors"/>
    <property type="evidence" value="ECO:0007669"/>
    <property type="project" value="InterPro"/>
</dbReference>
<dbReference type="InterPro" id="IPR000172">
    <property type="entry name" value="GMC_OxRdtase_N"/>
</dbReference>
<dbReference type="Pfam" id="PF00732">
    <property type="entry name" value="GMC_oxred_N"/>
    <property type="match status" value="1"/>
</dbReference>
<gene>
    <name evidence="8" type="ORF">BL253_28190</name>
</gene>
<name>A0A1V2I4A0_9ACTN</name>
<proteinExistence type="inferred from homology"/>
<dbReference type="PANTHER" id="PTHR11552:SF147">
    <property type="entry name" value="CHOLINE DEHYDROGENASE, MITOCHONDRIAL"/>
    <property type="match status" value="1"/>
</dbReference>
<dbReference type="GO" id="GO:0050660">
    <property type="term" value="F:flavin adenine dinucleotide binding"/>
    <property type="evidence" value="ECO:0007669"/>
    <property type="project" value="InterPro"/>
</dbReference>
<dbReference type="EMBL" id="MOMC01000062">
    <property type="protein sequence ID" value="ONH25247.1"/>
    <property type="molecule type" value="Genomic_DNA"/>
</dbReference>
<dbReference type="PROSITE" id="PS00624">
    <property type="entry name" value="GMC_OXRED_2"/>
    <property type="match status" value="1"/>
</dbReference>
<dbReference type="InterPro" id="IPR036188">
    <property type="entry name" value="FAD/NAD-bd_sf"/>
</dbReference>
<evidence type="ECO:0000256" key="2">
    <source>
        <dbReference type="ARBA" id="ARBA00010790"/>
    </source>
</evidence>
<dbReference type="STRING" id="1834516.BL253_28190"/>
<dbReference type="Proteomes" id="UP000188929">
    <property type="component" value="Unassembled WGS sequence"/>
</dbReference>
<dbReference type="Pfam" id="PF05199">
    <property type="entry name" value="GMC_oxred_C"/>
    <property type="match status" value="1"/>
</dbReference>
<evidence type="ECO:0000256" key="5">
    <source>
        <dbReference type="PIRSR" id="PIRSR000137-2"/>
    </source>
</evidence>
<reference evidence="9" key="1">
    <citation type="submission" date="2016-10" db="EMBL/GenBank/DDBJ databases">
        <title>Frankia sp. NRRL B-16386 Genome sequencing.</title>
        <authorList>
            <person name="Ghodhbane-Gtari F."/>
            <person name="Swanson E."/>
            <person name="Gueddou A."/>
            <person name="Hezbri K."/>
            <person name="Ktari K."/>
            <person name="Nouioui I."/>
            <person name="Morris K."/>
            <person name="Simpson S."/>
            <person name="Abebe-Akele F."/>
            <person name="Thomas K."/>
            <person name="Gtari M."/>
            <person name="Tisa L.S."/>
        </authorList>
    </citation>
    <scope>NUCLEOTIDE SEQUENCE [LARGE SCALE GENOMIC DNA]</scope>
    <source>
        <strain evidence="9">NRRL B-16386</strain>
    </source>
</reference>
<evidence type="ECO:0000313" key="9">
    <source>
        <dbReference type="Proteomes" id="UP000188929"/>
    </source>
</evidence>
<dbReference type="SUPFAM" id="SSF51905">
    <property type="entry name" value="FAD/NAD(P)-binding domain"/>
    <property type="match status" value="1"/>
</dbReference>
<dbReference type="Gene3D" id="3.50.50.60">
    <property type="entry name" value="FAD/NAD(P)-binding domain"/>
    <property type="match status" value="1"/>
</dbReference>
<feature type="region of interest" description="Disordered" evidence="6">
    <location>
        <begin position="164"/>
        <end position="185"/>
    </location>
</feature>
<feature type="binding site" evidence="5">
    <location>
        <position position="82"/>
    </location>
    <ligand>
        <name>FAD</name>
        <dbReference type="ChEBI" id="CHEBI:57692"/>
    </ligand>
</feature>
<evidence type="ECO:0000256" key="1">
    <source>
        <dbReference type="ARBA" id="ARBA00001974"/>
    </source>
</evidence>